<protein>
    <submittedName>
        <fullName evidence="3">Uncharacterized protein</fullName>
    </submittedName>
</protein>
<evidence type="ECO:0000256" key="2">
    <source>
        <dbReference type="SAM" id="Phobius"/>
    </source>
</evidence>
<organism evidence="3 4">
    <name type="scientific">Mycena rosella</name>
    <name type="common">Pink bonnet</name>
    <name type="synonym">Agaricus rosellus</name>
    <dbReference type="NCBI Taxonomy" id="1033263"/>
    <lineage>
        <taxon>Eukaryota</taxon>
        <taxon>Fungi</taxon>
        <taxon>Dikarya</taxon>
        <taxon>Basidiomycota</taxon>
        <taxon>Agaricomycotina</taxon>
        <taxon>Agaricomycetes</taxon>
        <taxon>Agaricomycetidae</taxon>
        <taxon>Agaricales</taxon>
        <taxon>Marasmiineae</taxon>
        <taxon>Mycenaceae</taxon>
        <taxon>Mycena</taxon>
    </lineage>
</organism>
<feature type="region of interest" description="Disordered" evidence="1">
    <location>
        <begin position="489"/>
        <end position="512"/>
    </location>
</feature>
<keyword evidence="4" id="KW-1185">Reference proteome</keyword>
<evidence type="ECO:0000313" key="4">
    <source>
        <dbReference type="Proteomes" id="UP001221757"/>
    </source>
</evidence>
<reference evidence="3" key="1">
    <citation type="submission" date="2023-03" db="EMBL/GenBank/DDBJ databases">
        <title>Massive genome expansion in bonnet fungi (Mycena s.s.) driven by repeated elements and novel gene families across ecological guilds.</title>
        <authorList>
            <consortium name="Lawrence Berkeley National Laboratory"/>
            <person name="Harder C.B."/>
            <person name="Miyauchi S."/>
            <person name="Viragh M."/>
            <person name="Kuo A."/>
            <person name="Thoen E."/>
            <person name="Andreopoulos B."/>
            <person name="Lu D."/>
            <person name="Skrede I."/>
            <person name="Drula E."/>
            <person name="Henrissat B."/>
            <person name="Morin E."/>
            <person name="Kohler A."/>
            <person name="Barry K."/>
            <person name="LaButti K."/>
            <person name="Morin E."/>
            <person name="Salamov A."/>
            <person name="Lipzen A."/>
            <person name="Mereny Z."/>
            <person name="Hegedus B."/>
            <person name="Baldrian P."/>
            <person name="Stursova M."/>
            <person name="Weitz H."/>
            <person name="Taylor A."/>
            <person name="Grigoriev I.V."/>
            <person name="Nagy L.G."/>
            <person name="Martin F."/>
            <person name="Kauserud H."/>
        </authorList>
    </citation>
    <scope>NUCLEOTIDE SEQUENCE</scope>
    <source>
        <strain evidence="3">CBHHK067</strain>
    </source>
</reference>
<comment type="caution">
    <text evidence="3">The sequence shown here is derived from an EMBL/GenBank/DDBJ whole genome shotgun (WGS) entry which is preliminary data.</text>
</comment>
<feature type="transmembrane region" description="Helical" evidence="2">
    <location>
        <begin position="144"/>
        <end position="164"/>
    </location>
</feature>
<evidence type="ECO:0000313" key="3">
    <source>
        <dbReference type="EMBL" id="KAJ7640591.1"/>
    </source>
</evidence>
<feature type="transmembrane region" description="Helical" evidence="2">
    <location>
        <begin position="13"/>
        <end position="36"/>
    </location>
</feature>
<evidence type="ECO:0000256" key="1">
    <source>
        <dbReference type="SAM" id="MobiDB-lite"/>
    </source>
</evidence>
<accession>A0AAD7C6W9</accession>
<dbReference type="Proteomes" id="UP001221757">
    <property type="component" value="Unassembled WGS sequence"/>
</dbReference>
<dbReference type="AlphaFoldDB" id="A0AAD7C6W9"/>
<keyword evidence="2" id="KW-0812">Transmembrane</keyword>
<gene>
    <name evidence="3" type="ORF">B0H17DRAFT_1187138</name>
</gene>
<feature type="region of interest" description="Disordered" evidence="1">
    <location>
        <begin position="66"/>
        <end position="94"/>
    </location>
</feature>
<proteinExistence type="predicted"/>
<keyword evidence="2" id="KW-1133">Transmembrane helix</keyword>
<keyword evidence="2" id="KW-0472">Membrane</keyword>
<feature type="compositionally biased region" description="Polar residues" evidence="1">
    <location>
        <begin position="501"/>
        <end position="512"/>
    </location>
</feature>
<dbReference type="EMBL" id="JARKIE010000425">
    <property type="protein sequence ID" value="KAJ7640591.1"/>
    <property type="molecule type" value="Genomic_DNA"/>
</dbReference>
<name>A0AAD7C6W9_MYCRO</name>
<sequence length="512" mass="56301">MAYLSQWSTVLEILSTLSFLLLGVSLILLVFARVGAILKRPKERRFDFIPLLDVLRNLYRRPEGANESADQIPLDNMPGVESSSRGRSLPSGELPVVSPSSLEIGVKKAKSVKIHWEAGSKILLGRSAWLDPVTQSKDYPWFRASVYAVLVPGLILLALLRIVIDPIREIGHPVVVETRFPTLSDDFTTDPAPLWNILAMINLDELEASQINTSVALDNFHNAVDVTPLWDDTGSKPNCTHTPGVLMAGDWGSGAAQYDARHACIQISCSDRLGIGSKLAASDAVGLPTSDIWPDLLVTVNFTTLGMESRTLVNNRARTVSIIVALTDQIDDILADSSPIPLSPDLYLLATVTTEFREYYKWTAAATIGVLTFTKVHFTVAIALLVPDPSPLIARINNTATLRVYMGTDFRMDILMLWWGRKPLSVFGWIHRANKVNVGRIMTDRYNDLQKDVPTSTPPEYNEFPPPPRWGAFLRDLLVDVELVSSSNTVSSSTTGLDAPSHSTQSSTVSRA</sequence>